<feature type="repeat" description="Lumazine-binding" evidence="10">
    <location>
        <begin position="99"/>
        <end position="195"/>
    </location>
</feature>
<dbReference type="Proteomes" id="UP000004836">
    <property type="component" value="Unassembled WGS sequence"/>
</dbReference>
<dbReference type="InterPro" id="IPR023366">
    <property type="entry name" value="ATP_synth_asu-like_sf"/>
</dbReference>
<proteinExistence type="predicted"/>
<dbReference type="EC" id="2.5.1.9" evidence="4 9"/>
<dbReference type="GO" id="GO:0009231">
    <property type="term" value="P:riboflavin biosynthetic process"/>
    <property type="evidence" value="ECO:0007669"/>
    <property type="project" value="UniProtKB-KW"/>
</dbReference>
<sequence length="199" mass="21274">MFTGIISDVGTICEVTQMGDTRYVIETSYDTHGIDIGASIACSGVCLTVIEKMQNPSPRFAVEASAETLNVTTAKNWAVGSKLNLERALKMGDELGGHIVSGHVDGIAEIKSIEPDGDSLRFVFAAPEELAMFIASKGSVTLDGTSLTVNEVRGNNFGVNMIPHTQAVTTWGQSKPGDLVNIEIDVLARYVARLKEVND</sequence>
<comment type="function">
    <text evidence="2">Catalyzes the dismutation of two molecules of 6,7-dimethyl-8-ribityllumazine, resulting in the formation of riboflavin and 5-amino-6-(D-ribitylamino)uracil.</text>
</comment>
<dbReference type="FunFam" id="2.40.30.20:FF:000004">
    <property type="entry name" value="Riboflavin synthase, alpha subunit"/>
    <property type="match status" value="1"/>
</dbReference>
<feature type="repeat" description="Lumazine-binding" evidence="10">
    <location>
        <begin position="1"/>
        <end position="98"/>
    </location>
</feature>
<evidence type="ECO:0000256" key="3">
    <source>
        <dbReference type="ARBA" id="ARBA00004887"/>
    </source>
</evidence>
<feature type="domain" description="Lumazine-binding" evidence="11">
    <location>
        <begin position="99"/>
        <end position="195"/>
    </location>
</feature>
<evidence type="ECO:0000256" key="6">
    <source>
        <dbReference type="ARBA" id="ARBA00022619"/>
    </source>
</evidence>
<dbReference type="OrthoDB" id="9788537at2"/>
<dbReference type="eggNOG" id="COG0307">
    <property type="taxonomic scope" value="Bacteria"/>
</dbReference>
<evidence type="ECO:0000256" key="8">
    <source>
        <dbReference type="ARBA" id="ARBA00022737"/>
    </source>
</evidence>
<dbReference type="PIRSF" id="PIRSF000498">
    <property type="entry name" value="Riboflavin_syn_A"/>
    <property type="match status" value="1"/>
</dbReference>
<protein>
    <recommendedName>
        <fullName evidence="5 9">Riboflavin synthase</fullName>
        <ecNumber evidence="4 9">2.5.1.9</ecNumber>
    </recommendedName>
</protein>
<comment type="pathway">
    <text evidence="3">Cofactor biosynthesis; riboflavin biosynthesis; riboflavin from 2-hydroxy-3-oxobutyl phosphate and 5-amino-6-(D-ribitylamino)uracil: step 2/2.</text>
</comment>
<name>J9DDZ1_9PROT</name>
<dbReference type="NCBIfam" id="TIGR00187">
    <property type="entry name" value="ribE"/>
    <property type="match status" value="1"/>
</dbReference>
<comment type="caution">
    <text evidence="12">The sequence shown here is derived from an EMBL/GenBank/DDBJ whole genome shotgun (WGS) entry which is preliminary data.</text>
</comment>
<dbReference type="SUPFAM" id="SSF63380">
    <property type="entry name" value="Riboflavin synthase domain-like"/>
    <property type="match status" value="2"/>
</dbReference>
<dbReference type="InterPro" id="IPR017938">
    <property type="entry name" value="Riboflavin_synthase-like_b-brl"/>
</dbReference>
<dbReference type="PANTHER" id="PTHR21098:SF12">
    <property type="entry name" value="RIBOFLAVIN SYNTHASE"/>
    <property type="match status" value="1"/>
</dbReference>
<keyword evidence="8" id="KW-0677">Repeat</keyword>
<evidence type="ECO:0000256" key="2">
    <source>
        <dbReference type="ARBA" id="ARBA00002803"/>
    </source>
</evidence>
<evidence type="ECO:0000313" key="12">
    <source>
        <dbReference type="EMBL" id="EJW20358.1"/>
    </source>
</evidence>
<accession>J9DDZ1</accession>
<comment type="catalytic activity">
    <reaction evidence="1">
        <text>2 6,7-dimethyl-8-(1-D-ribityl)lumazine + H(+) = 5-amino-6-(D-ribitylamino)uracil + riboflavin</text>
        <dbReference type="Rhea" id="RHEA:20772"/>
        <dbReference type="ChEBI" id="CHEBI:15378"/>
        <dbReference type="ChEBI" id="CHEBI:15934"/>
        <dbReference type="ChEBI" id="CHEBI:57986"/>
        <dbReference type="ChEBI" id="CHEBI:58201"/>
        <dbReference type="EC" id="2.5.1.9"/>
    </reaction>
</comment>
<keyword evidence="7" id="KW-0808">Transferase</keyword>
<evidence type="ECO:0000256" key="10">
    <source>
        <dbReference type="PROSITE-ProRule" id="PRU00524"/>
    </source>
</evidence>
<dbReference type="GO" id="GO:0004746">
    <property type="term" value="F:riboflavin synthase activity"/>
    <property type="evidence" value="ECO:0007669"/>
    <property type="project" value="UniProtKB-UniRule"/>
</dbReference>
<dbReference type="InterPro" id="IPR026017">
    <property type="entry name" value="Lumazine-bd_dom"/>
</dbReference>
<dbReference type="NCBIfam" id="NF006767">
    <property type="entry name" value="PRK09289.1"/>
    <property type="match status" value="1"/>
</dbReference>
<evidence type="ECO:0000256" key="4">
    <source>
        <dbReference type="ARBA" id="ARBA00012827"/>
    </source>
</evidence>
<gene>
    <name evidence="12" type="ORF">IMCC14465_18870</name>
</gene>
<dbReference type="NCBIfam" id="NF009566">
    <property type="entry name" value="PRK13020.1"/>
    <property type="match status" value="1"/>
</dbReference>
<organism evidence="12 13">
    <name type="scientific">alpha proteobacterium IMCC14465</name>
    <dbReference type="NCBI Taxonomy" id="1220535"/>
    <lineage>
        <taxon>Bacteria</taxon>
        <taxon>Pseudomonadati</taxon>
        <taxon>Pseudomonadota</taxon>
        <taxon>Alphaproteobacteria</taxon>
        <taxon>PS1 clade</taxon>
    </lineage>
</organism>
<dbReference type="STRING" id="1220535.IMCC14465_18870"/>
<dbReference type="PANTHER" id="PTHR21098">
    <property type="entry name" value="RIBOFLAVIN SYNTHASE ALPHA CHAIN"/>
    <property type="match status" value="1"/>
</dbReference>
<dbReference type="EMBL" id="ALYF01000016">
    <property type="protein sequence ID" value="EJW20358.1"/>
    <property type="molecule type" value="Genomic_DNA"/>
</dbReference>
<evidence type="ECO:0000256" key="1">
    <source>
        <dbReference type="ARBA" id="ARBA00000968"/>
    </source>
</evidence>
<dbReference type="Pfam" id="PF00677">
    <property type="entry name" value="Lum_binding"/>
    <property type="match status" value="2"/>
</dbReference>
<evidence type="ECO:0000256" key="9">
    <source>
        <dbReference type="NCBIfam" id="TIGR00187"/>
    </source>
</evidence>
<keyword evidence="13" id="KW-1185">Reference proteome</keyword>
<dbReference type="Gene3D" id="2.40.30.20">
    <property type="match status" value="2"/>
</dbReference>
<dbReference type="PROSITE" id="PS51177">
    <property type="entry name" value="LUMAZINE_BIND"/>
    <property type="match status" value="2"/>
</dbReference>
<reference evidence="12 13" key="1">
    <citation type="journal article" date="2012" name="J. Bacteriol.">
        <title>Genome Sequence of Strain IMCC14465, Isolated from the East Sea, Belonging to the PS1 Clade of Alphaproteobacteria.</title>
        <authorList>
            <person name="Yang S.J."/>
            <person name="Kang I."/>
            <person name="Cho J.C."/>
        </authorList>
    </citation>
    <scope>NUCLEOTIDE SEQUENCE [LARGE SCALE GENOMIC DNA]</scope>
    <source>
        <strain evidence="12 13">IMCC14465</strain>
    </source>
</reference>
<dbReference type="InterPro" id="IPR001783">
    <property type="entry name" value="Lumazine-bd"/>
</dbReference>
<dbReference type="CDD" id="cd00402">
    <property type="entry name" value="Riboflavin_synthase_like"/>
    <property type="match status" value="1"/>
</dbReference>
<evidence type="ECO:0000256" key="5">
    <source>
        <dbReference type="ARBA" id="ARBA00013950"/>
    </source>
</evidence>
<keyword evidence="6" id="KW-0686">Riboflavin biosynthesis</keyword>
<dbReference type="PATRIC" id="fig|1220535.3.peg.1877"/>
<evidence type="ECO:0000256" key="7">
    <source>
        <dbReference type="ARBA" id="ARBA00022679"/>
    </source>
</evidence>
<evidence type="ECO:0000259" key="11">
    <source>
        <dbReference type="PROSITE" id="PS51177"/>
    </source>
</evidence>
<feature type="domain" description="Lumazine-binding" evidence="11">
    <location>
        <begin position="1"/>
        <end position="98"/>
    </location>
</feature>
<evidence type="ECO:0000313" key="13">
    <source>
        <dbReference type="Proteomes" id="UP000004836"/>
    </source>
</evidence>
<dbReference type="AlphaFoldDB" id="J9DDZ1"/>